<reference evidence="4 5" key="1">
    <citation type="submission" date="2023-08" db="EMBL/GenBank/DDBJ databases">
        <authorList>
            <person name="Joshi A."/>
            <person name="Thite S."/>
        </authorList>
    </citation>
    <scope>NUCLEOTIDE SEQUENCE [LARGE SCALE GENOMIC DNA]</scope>
    <source>
        <strain evidence="4 5">AC40</strain>
    </source>
</reference>
<accession>A0ABT9H0U6</accession>
<dbReference type="InterPro" id="IPR046459">
    <property type="entry name" value="Caps_syn_GfcC_N"/>
</dbReference>
<dbReference type="EMBL" id="JAUZVZ010000016">
    <property type="protein sequence ID" value="MDP4536921.1"/>
    <property type="molecule type" value="Genomic_DNA"/>
</dbReference>
<name>A0ABT9H0U6_9GAMM</name>
<sequence length="258" mass="29978">MRYFRYTLLLILMLSTSSLVASDTSDQSVSQIVVEVQLGDQLLQFTEQPRLLDVLQYAITNASTYWPAASLHRRDERMQEKQQQFLQQLQQLRDHYQTKKQQHKANAIQLLYLQVRQWRVASRIPIVIDVDKARTQLAFNPQLDEGAYYLSVPTRPRVIHPIGLYQEAAPMQHQRATPAKDYLVSGYRLPLSARSHVWILQPDATVKQVGVAYWNRQYDELQPGAQLLIPFAPRALPRAYRHLNDDLLELALHRIVVE</sequence>
<evidence type="ECO:0000259" key="3">
    <source>
        <dbReference type="Pfam" id="PF20616"/>
    </source>
</evidence>
<feature type="domain" description="Capsule biosynthesis GfcC-like C-terminal" evidence="2">
    <location>
        <begin position="179"/>
        <end position="255"/>
    </location>
</feature>
<dbReference type="Pfam" id="PF20616">
    <property type="entry name" value="Caps_syn_GfcC_N"/>
    <property type="match status" value="1"/>
</dbReference>
<proteinExistence type="predicted"/>
<feature type="chain" id="PRO_5045802752" evidence="1">
    <location>
        <begin position="22"/>
        <end position="258"/>
    </location>
</feature>
<dbReference type="Proteomes" id="UP001231616">
    <property type="component" value="Unassembled WGS sequence"/>
</dbReference>
<evidence type="ECO:0000256" key="1">
    <source>
        <dbReference type="SAM" id="SignalP"/>
    </source>
</evidence>
<dbReference type="InterPro" id="IPR010425">
    <property type="entry name" value="Caps_synth_GfcC-like_C"/>
</dbReference>
<dbReference type="Pfam" id="PF06251">
    <property type="entry name" value="Caps_syn_GfcC_C"/>
    <property type="match status" value="1"/>
</dbReference>
<feature type="signal peptide" evidence="1">
    <location>
        <begin position="1"/>
        <end position="21"/>
    </location>
</feature>
<protein>
    <submittedName>
        <fullName evidence="4">Capsule biosynthesis GfcC family protein</fullName>
    </submittedName>
</protein>
<evidence type="ECO:0000259" key="2">
    <source>
        <dbReference type="Pfam" id="PF06251"/>
    </source>
</evidence>
<feature type="domain" description="Capsule biosynthesis GfcC-like N-terminal" evidence="3">
    <location>
        <begin position="40"/>
        <end position="152"/>
    </location>
</feature>
<keyword evidence="5" id="KW-1185">Reference proteome</keyword>
<dbReference type="RefSeq" id="WP_305894186.1">
    <property type="nucleotide sequence ID" value="NZ_JAUZVZ010000016.1"/>
</dbReference>
<evidence type="ECO:0000313" key="5">
    <source>
        <dbReference type="Proteomes" id="UP001231616"/>
    </source>
</evidence>
<comment type="caution">
    <text evidence="4">The sequence shown here is derived from an EMBL/GenBank/DDBJ whole genome shotgun (WGS) entry which is preliminary data.</text>
</comment>
<organism evidence="4 5">
    <name type="scientific">Alkalimonas collagenimarina</name>
    <dbReference type="NCBI Taxonomy" id="400390"/>
    <lineage>
        <taxon>Bacteria</taxon>
        <taxon>Pseudomonadati</taxon>
        <taxon>Pseudomonadota</taxon>
        <taxon>Gammaproteobacteria</taxon>
        <taxon>Alkalimonas</taxon>
    </lineage>
</organism>
<gene>
    <name evidence="4" type="ORF">Q3O60_12030</name>
</gene>
<evidence type="ECO:0000313" key="4">
    <source>
        <dbReference type="EMBL" id="MDP4536921.1"/>
    </source>
</evidence>
<keyword evidence="1" id="KW-0732">Signal</keyword>
<dbReference type="Gene3D" id="3.10.560.10">
    <property type="entry name" value="Outer membrane lipoprotein wza domain like"/>
    <property type="match status" value="1"/>
</dbReference>